<comment type="similarity">
    <text evidence="2 6">Belongs to the YIP1 family.</text>
</comment>
<comment type="subcellular location">
    <subcellularLocation>
        <location evidence="6">Golgi apparatus membrane</location>
        <topology evidence="6">Multi-pass membrane protein</topology>
    </subcellularLocation>
    <subcellularLocation>
        <location evidence="1">Membrane</location>
        <topology evidence="1">Multi-pass membrane protein</topology>
    </subcellularLocation>
</comment>
<evidence type="ECO:0000256" key="3">
    <source>
        <dbReference type="ARBA" id="ARBA00022692"/>
    </source>
</evidence>
<evidence type="ECO:0000313" key="8">
    <source>
        <dbReference type="EMBL" id="CAI8018166.1"/>
    </source>
</evidence>
<dbReference type="AlphaFoldDB" id="A0AA35RX39"/>
<evidence type="ECO:0000256" key="1">
    <source>
        <dbReference type="ARBA" id="ARBA00004141"/>
    </source>
</evidence>
<name>A0AA35RX39_GEOBA</name>
<feature type="transmembrane region" description="Helical" evidence="6">
    <location>
        <begin position="121"/>
        <end position="142"/>
    </location>
</feature>
<evidence type="ECO:0000256" key="4">
    <source>
        <dbReference type="ARBA" id="ARBA00022989"/>
    </source>
</evidence>
<accession>A0AA35RX39</accession>
<dbReference type="Proteomes" id="UP001174909">
    <property type="component" value="Unassembled WGS sequence"/>
</dbReference>
<dbReference type="GO" id="GO:0000139">
    <property type="term" value="C:Golgi membrane"/>
    <property type="evidence" value="ECO:0007669"/>
    <property type="project" value="UniProtKB-SubCell"/>
</dbReference>
<keyword evidence="9" id="KW-1185">Reference proteome</keyword>
<reference evidence="8" key="1">
    <citation type="submission" date="2023-03" db="EMBL/GenBank/DDBJ databases">
        <authorList>
            <person name="Steffen K."/>
            <person name="Cardenas P."/>
        </authorList>
    </citation>
    <scope>NUCLEOTIDE SEQUENCE</scope>
</reference>
<feature type="transmembrane region" description="Helical" evidence="6">
    <location>
        <begin position="58"/>
        <end position="79"/>
    </location>
</feature>
<gene>
    <name evidence="8" type="ORF">GBAR_LOCUS10987</name>
</gene>
<feature type="transmembrane region" description="Helical" evidence="6">
    <location>
        <begin position="25"/>
        <end position="51"/>
    </location>
</feature>
<feature type="domain" description="Yip1" evidence="7">
    <location>
        <begin position="13"/>
        <end position="171"/>
    </location>
</feature>
<evidence type="ECO:0000313" key="9">
    <source>
        <dbReference type="Proteomes" id="UP001174909"/>
    </source>
</evidence>
<keyword evidence="5 6" id="KW-0472">Membrane</keyword>
<evidence type="ECO:0000256" key="5">
    <source>
        <dbReference type="ARBA" id="ARBA00023136"/>
    </source>
</evidence>
<protein>
    <recommendedName>
        <fullName evidence="6">Protein YIPF</fullName>
    </recommendedName>
</protein>
<sequence>MIQRMIGAALFNAETYEEIEADPGAIGQAVLVVILVTVCGAVGGVIGGLLGDASALKLLLGVIAGLVFGIVRWAIWVSVLSLVGGMMLRTGSTHTSWAELGRVVGFAYTPGVLSIFSFVPFVGWLFFLVGWLWTLVAVTIAVRQALDFESTGRAVAVVLLTGVIGFIPWIIIRIIQGIVL</sequence>
<evidence type="ECO:0000256" key="2">
    <source>
        <dbReference type="ARBA" id="ARBA00010596"/>
    </source>
</evidence>
<dbReference type="Pfam" id="PF04893">
    <property type="entry name" value="Yip1"/>
    <property type="match status" value="1"/>
</dbReference>
<keyword evidence="3 6" id="KW-0812">Transmembrane</keyword>
<keyword evidence="4 6" id="KW-1133">Transmembrane helix</keyword>
<proteinExistence type="inferred from homology"/>
<dbReference type="EMBL" id="CASHTH010001687">
    <property type="protein sequence ID" value="CAI8018166.1"/>
    <property type="molecule type" value="Genomic_DNA"/>
</dbReference>
<evidence type="ECO:0000259" key="7">
    <source>
        <dbReference type="Pfam" id="PF04893"/>
    </source>
</evidence>
<comment type="caution">
    <text evidence="6">Lacks conserved residue(s) required for the propagation of feature annotation.</text>
</comment>
<feature type="transmembrane region" description="Helical" evidence="6">
    <location>
        <begin position="154"/>
        <end position="175"/>
    </location>
</feature>
<dbReference type="InterPro" id="IPR006977">
    <property type="entry name" value="Yip1_dom"/>
</dbReference>
<evidence type="ECO:0000256" key="6">
    <source>
        <dbReference type="RuleBase" id="RU361264"/>
    </source>
</evidence>
<organism evidence="8 9">
    <name type="scientific">Geodia barretti</name>
    <name type="common">Barrett's horny sponge</name>
    <dbReference type="NCBI Taxonomy" id="519541"/>
    <lineage>
        <taxon>Eukaryota</taxon>
        <taxon>Metazoa</taxon>
        <taxon>Porifera</taxon>
        <taxon>Demospongiae</taxon>
        <taxon>Heteroscleromorpha</taxon>
        <taxon>Tetractinellida</taxon>
        <taxon>Astrophorina</taxon>
        <taxon>Geodiidae</taxon>
        <taxon>Geodia</taxon>
    </lineage>
</organism>
<comment type="caution">
    <text evidence="8">The sequence shown here is derived from an EMBL/GenBank/DDBJ whole genome shotgun (WGS) entry which is preliminary data.</text>
</comment>